<dbReference type="InterPro" id="IPR000195">
    <property type="entry name" value="Rab-GAP-TBC_dom"/>
</dbReference>
<organism evidence="4 5">
    <name type="scientific">Rhodocollybia butyracea</name>
    <dbReference type="NCBI Taxonomy" id="206335"/>
    <lineage>
        <taxon>Eukaryota</taxon>
        <taxon>Fungi</taxon>
        <taxon>Dikarya</taxon>
        <taxon>Basidiomycota</taxon>
        <taxon>Agaricomycotina</taxon>
        <taxon>Agaricomycetes</taxon>
        <taxon>Agaricomycetidae</taxon>
        <taxon>Agaricales</taxon>
        <taxon>Marasmiineae</taxon>
        <taxon>Omphalotaceae</taxon>
        <taxon>Rhodocollybia</taxon>
    </lineage>
</organism>
<feature type="compositionally biased region" description="Basic and acidic residues" evidence="2">
    <location>
        <begin position="111"/>
        <end position="122"/>
    </location>
</feature>
<sequence>MEIRYRKIQKVYDQLFTSSLAKVRDAALADRLFHYSDDTPEVCGRSLAWKLFLIVEEPLKPPSSELNPDSMLNSLRSSRKRYAELLSQKMKAPDGSYPEGFIVPGSSAPSPRKDNRPVDLERNNPLSLHNDNPWTEWFAALELKKTIAQDVERTFPEIDFFRNLDVQDQLTNILFLYTTMNPDIGYRQGMHELLAPLYYAVDVDSLPDTLEESNLDMAVELCSQVWVAADAWVLFESVMRYGSRWYEWRERPLTQTLPSPLSNHVQINPDGKAQMKPYIAPIVQDCNEIQSTLLHTTDPLLWKHLQSSGLEPQIYGIRWLRLLFTREFSMPDAMRLWDVLFACDPTLDVVPWICVAMLIRIRNVLIPSDYTTQLTTVLRYPTPVPLDSPTATHHTSLLVRQALNLQSSPTPATGVSLVVENRNLLDIPMEVPEPPPAPRRRGPPPQHSRNKTSAGHARQQSSQQLQLGGFPEMLAHRLFERGESLNINKTLMSAVTELKRNIPELAASFVRSPLQSPSIPLLDERQSDERPPWEPKSRLELEREMSHLRINNKRLGESLGWVVDTLLQDASSSDDPQRLKKRKQEALESLSYIRDFLINGFTEVEDERLYGEEELAKRKLKAKATESNDTMEMPKPAPASVVDTRLRTAVHAGSSSAHPTLPQSPSKSPQPPHPSSSLNPPWSPNSTRLAPWNYTKSNFSQDGSSLPATSLPRLPPPTSNTLQRSSTSAYSSPVLDNLNSAPAVGTPAFQRADPLGVLK</sequence>
<dbReference type="Pfam" id="PF00566">
    <property type="entry name" value="RabGAP-TBC"/>
    <property type="match status" value="2"/>
</dbReference>
<dbReference type="OrthoDB" id="27140at2759"/>
<feature type="compositionally biased region" description="Polar residues" evidence="2">
    <location>
        <begin position="719"/>
        <end position="731"/>
    </location>
</feature>
<feature type="region of interest" description="Disordered" evidence="2">
    <location>
        <begin position="621"/>
        <end position="640"/>
    </location>
</feature>
<dbReference type="Proteomes" id="UP000772434">
    <property type="component" value="Unassembled WGS sequence"/>
</dbReference>
<feature type="compositionally biased region" description="Basic and acidic residues" evidence="2">
    <location>
        <begin position="522"/>
        <end position="536"/>
    </location>
</feature>
<keyword evidence="1" id="KW-0343">GTPase activation</keyword>
<dbReference type="EMBL" id="JADNRY010000046">
    <property type="protein sequence ID" value="KAF9069930.1"/>
    <property type="molecule type" value="Genomic_DNA"/>
</dbReference>
<feature type="compositionally biased region" description="Polar residues" evidence="2">
    <location>
        <begin position="694"/>
        <end position="708"/>
    </location>
</feature>
<evidence type="ECO:0000313" key="4">
    <source>
        <dbReference type="EMBL" id="KAF9069930.1"/>
    </source>
</evidence>
<reference evidence="4" key="1">
    <citation type="submission" date="2020-11" db="EMBL/GenBank/DDBJ databases">
        <authorList>
            <consortium name="DOE Joint Genome Institute"/>
            <person name="Ahrendt S."/>
            <person name="Riley R."/>
            <person name="Andreopoulos W."/>
            <person name="Labutti K."/>
            <person name="Pangilinan J."/>
            <person name="Ruiz-Duenas F.J."/>
            <person name="Barrasa J.M."/>
            <person name="Sanchez-Garcia M."/>
            <person name="Camarero S."/>
            <person name="Miyauchi S."/>
            <person name="Serrano A."/>
            <person name="Linde D."/>
            <person name="Babiker R."/>
            <person name="Drula E."/>
            <person name="Ayuso-Fernandez I."/>
            <person name="Pacheco R."/>
            <person name="Padilla G."/>
            <person name="Ferreira P."/>
            <person name="Barriuso J."/>
            <person name="Kellner H."/>
            <person name="Castanera R."/>
            <person name="Alfaro M."/>
            <person name="Ramirez L."/>
            <person name="Pisabarro A.G."/>
            <person name="Kuo A."/>
            <person name="Tritt A."/>
            <person name="Lipzen A."/>
            <person name="He G."/>
            <person name="Yan M."/>
            <person name="Ng V."/>
            <person name="Cullen D."/>
            <person name="Martin F."/>
            <person name="Rosso M.-N."/>
            <person name="Henrissat B."/>
            <person name="Hibbett D."/>
            <person name="Martinez A.T."/>
            <person name="Grigoriev I.V."/>
        </authorList>
    </citation>
    <scope>NUCLEOTIDE SEQUENCE</scope>
    <source>
        <strain evidence="4">AH 40177</strain>
    </source>
</reference>
<dbReference type="Gene3D" id="1.10.472.80">
    <property type="entry name" value="Ypt/Rab-GAP domain of gyp1p, domain 3"/>
    <property type="match status" value="1"/>
</dbReference>
<accession>A0A9P5U7H8</accession>
<feature type="domain" description="Rab-GAP TBC" evidence="3">
    <location>
        <begin position="127"/>
        <end position="344"/>
    </location>
</feature>
<feature type="compositionally biased region" description="Low complexity" evidence="2">
    <location>
        <begin position="675"/>
        <end position="687"/>
    </location>
</feature>
<dbReference type="SMART" id="SM00164">
    <property type="entry name" value="TBC"/>
    <property type="match status" value="1"/>
</dbReference>
<dbReference type="AlphaFoldDB" id="A0A9P5U7H8"/>
<protein>
    <submittedName>
        <fullName evidence="4">Rab-GTPase-TBC domain-containing protein</fullName>
    </submittedName>
</protein>
<dbReference type="SUPFAM" id="SSF47923">
    <property type="entry name" value="Ypt/Rab-GAP domain of gyp1p"/>
    <property type="match status" value="2"/>
</dbReference>
<gene>
    <name evidence="4" type="ORF">BDP27DRAFT_1324826</name>
</gene>
<dbReference type="FunFam" id="1.10.472.80:FF:000038">
    <property type="entry name" value="TBC1 domain family member 5"/>
    <property type="match status" value="1"/>
</dbReference>
<dbReference type="PROSITE" id="PS50086">
    <property type="entry name" value="TBC_RABGAP"/>
    <property type="match status" value="1"/>
</dbReference>
<evidence type="ECO:0000256" key="2">
    <source>
        <dbReference type="SAM" id="MobiDB-lite"/>
    </source>
</evidence>
<feature type="region of interest" description="Disordered" evidence="2">
    <location>
        <begin position="91"/>
        <end position="124"/>
    </location>
</feature>
<feature type="region of interest" description="Disordered" evidence="2">
    <location>
        <begin position="650"/>
        <end position="759"/>
    </location>
</feature>
<evidence type="ECO:0000313" key="5">
    <source>
        <dbReference type="Proteomes" id="UP000772434"/>
    </source>
</evidence>
<name>A0A9P5U7H8_9AGAR</name>
<dbReference type="PANTHER" id="PTHR22957">
    <property type="entry name" value="TBC1 DOMAIN FAMILY MEMBER GTPASE-ACTIVATING PROTEIN"/>
    <property type="match status" value="1"/>
</dbReference>
<feature type="region of interest" description="Disordered" evidence="2">
    <location>
        <begin position="517"/>
        <end position="536"/>
    </location>
</feature>
<dbReference type="GO" id="GO:0005096">
    <property type="term" value="F:GTPase activator activity"/>
    <property type="evidence" value="ECO:0007669"/>
    <property type="project" value="UniProtKB-KW"/>
</dbReference>
<feature type="region of interest" description="Disordered" evidence="2">
    <location>
        <begin position="426"/>
        <end position="464"/>
    </location>
</feature>
<evidence type="ECO:0000256" key="1">
    <source>
        <dbReference type="ARBA" id="ARBA00022468"/>
    </source>
</evidence>
<proteinExistence type="predicted"/>
<dbReference type="FunFam" id="1.10.8.270:FF:000031">
    <property type="entry name" value="TBC1 domain family member 5"/>
    <property type="match status" value="1"/>
</dbReference>
<dbReference type="InterPro" id="IPR035969">
    <property type="entry name" value="Rab-GAP_TBC_sf"/>
</dbReference>
<comment type="caution">
    <text evidence="4">The sequence shown here is derived from an EMBL/GenBank/DDBJ whole genome shotgun (WGS) entry which is preliminary data.</text>
</comment>
<keyword evidence="5" id="KW-1185">Reference proteome</keyword>
<dbReference type="PANTHER" id="PTHR22957:SF337">
    <property type="entry name" value="TBC1 DOMAIN FAMILY MEMBER 5"/>
    <property type="match status" value="1"/>
</dbReference>
<dbReference type="Gene3D" id="1.10.8.270">
    <property type="entry name" value="putative rabgap domain of human tbc1 domain family member 14 like domains"/>
    <property type="match status" value="1"/>
</dbReference>
<evidence type="ECO:0000259" key="3">
    <source>
        <dbReference type="PROSITE" id="PS50086"/>
    </source>
</evidence>